<evidence type="ECO:0000256" key="15">
    <source>
        <dbReference type="SAM" id="Phobius"/>
    </source>
</evidence>
<evidence type="ECO:0000256" key="2">
    <source>
        <dbReference type="ARBA" id="ARBA00004651"/>
    </source>
</evidence>
<accession>A0A3N0GU89</accession>
<dbReference type="SMART" id="SM00091">
    <property type="entry name" value="PAS"/>
    <property type="match status" value="2"/>
</dbReference>
<feature type="transmembrane region" description="Helical" evidence="15">
    <location>
        <begin position="242"/>
        <end position="260"/>
    </location>
</feature>
<feature type="region of interest" description="Disordered" evidence="14">
    <location>
        <begin position="1"/>
        <end position="34"/>
    </location>
</feature>
<keyword evidence="6" id="KW-0808">Transferase</keyword>
<dbReference type="PROSITE" id="PS50112">
    <property type="entry name" value="PAS"/>
    <property type="match status" value="1"/>
</dbReference>
<dbReference type="SMART" id="SM00086">
    <property type="entry name" value="PAC"/>
    <property type="match status" value="2"/>
</dbReference>
<dbReference type="Gene3D" id="3.30.565.10">
    <property type="entry name" value="Histidine kinase-like ATPase, C-terminal domain"/>
    <property type="match status" value="1"/>
</dbReference>
<dbReference type="GO" id="GO:0005524">
    <property type="term" value="F:ATP binding"/>
    <property type="evidence" value="ECO:0007669"/>
    <property type="project" value="UniProtKB-KW"/>
</dbReference>
<evidence type="ECO:0000256" key="4">
    <source>
        <dbReference type="ARBA" id="ARBA00022475"/>
    </source>
</evidence>
<evidence type="ECO:0000259" key="17">
    <source>
        <dbReference type="PROSITE" id="PS50112"/>
    </source>
</evidence>
<name>A0A3N0GU89_9ACTN</name>
<dbReference type="InterPro" id="IPR003594">
    <property type="entry name" value="HATPase_dom"/>
</dbReference>
<dbReference type="PROSITE" id="PS50109">
    <property type="entry name" value="HIS_KIN"/>
    <property type="match status" value="1"/>
</dbReference>
<dbReference type="Pfam" id="PF00512">
    <property type="entry name" value="HisKA"/>
    <property type="match status" value="1"/>
</dbReference>
<evidence type="ECO:0000256" key="14">
    <source>
        <dbReference type="SAM" id="MobiDB-lite"/>
    </source>
</evidence>
<dbReference type="PROSITE" id="PS50113">
    <property type="entry name" value="PAC"/>
    <property type="match status" value="1"/>
</dbReference>
<dbReference type="SUPFAM" id="SSF55785">
    <property type="entry name" value="PYP-like sensor domain (PAS domain)"/>
    <property type="match status" value="2"/>
</dbReference>
<dbReference type="Proteomes" id="UP000279994">
    <property type="component" value="Unassembled WGS sequence"/>
</dbReference>
<dbReference type="InterPro" id="IPR035965">
    <property type="entry name" value="PAS-like_dom_sf"/>
</dbReference>
<dbReference type="NCBIfam" id="TIGR00229">
    <property type="entry name" value="sensory_box"/>
    <property type="match status" value="1"/>
</dbReference>
<evidence type="ECO:0000259" key="18">
    <source>
        <dbReference type="PROSITE" id="PS50113"/>
    </source>
</evidence>
<evidence type="ECO:0000256" key="7">
    <source>
        <dbReference type="ARBA" id="ARBA00022692"/>
    </source>
</evidence>
<dbReference type="InterPro" id="IPR003661">
    <property type="entry name" value="HisK_dim/P_dom"/>
</dbReference>
<dbReference type="CDD" id="cd00130">
    <property type="entry name" value="PAS"/>
    <property type="match status" value="2"/>
</dbReference>
<dbReference type="InterPro" id="IPR005467">
    <property type="entry name" value="His_kinase_dom"/>
</dbReference>
<feature type="transmembrane region" description="Helical" evidence="15">
    <location>
        <begin position="185"/>
        <end position="206"/>
    </location>
</feature>
<evidence type="ECO:0000256" key="9">
    <source>
        <dbReference type="ARBA" id="ARBA00022777"/>
    </source>
</evidence>
<evidence type="ECO:0000256" key="3">
    <source>
        <dbReference type="ARBA" id="ARBA00012438"/>
    </source>
</evidence>
<proteinExistence type="predicted"/>
<dbReference type="InterPro" id="IPR050736">
    <property type="entry name" value="Sensor_HK_Regulatory"/>
</dbReference>
<dbReference type="EC" id="2.7.13.3" evidence="3"/>
<keyword evidence="8" id="KW-0547">Nucleotide-binding</keyword>
<dbReference type="GO" id="GO:0006355">
    <property type="term" value="P:regulation of DNA-templated transcription"/>
    <property type="evidence" value="ECO:0007669"/>
    <property type="project" value="InterPro"/>
</dbReference>
<evidence type="ECO:0000256" key="5">
    <source>
        <dbReference type="ARBA" id="ARBA00022553"/>
    </source>
</evidence>
<dbReference type="InterPro" id="IPR036097">
    <property type="entry name" value="HisK_dim/P_sf"/>
</dbReference>
<dbReference type="SUPFAM" id="SSF55874">
    <property type="entry name" value="ATPase domain of HSP90 chaperone/DNA topoisomerase II/histidine kinase"/>
    <property type="match status" value="1"/>
</dbReference>
<dbReference type="SMART" id="SM00388">
    <property type="entry name" value="HisKA"/>
    <property type="match status" value="1"/>
</dbReference>
<feature type="transmembrane region" description="Helical" evidence="15">
    <location>
        <begin position="151"/>
        <end position="179"/>
    </location>
</feature>
<feature type="domain" description="PAC" evidence="18">
    <location>
        <begin position="529"/>
        <end position="586"/>
    </location>
</feature>
<dbReference type="InterPro" id="IPR013767">
    <property type="entry name" value="PAS_fold"/>
</dbReference>
<feature type="compositionally biased region" description="Low complexity" evidence="14">
    <location>
        <begin position="1"/>
        <end position="22"/>
    </location>
</feature>
<dbReference type="GO" id="GO:0005886">
    <property type="term" value="C:plasma membrane"/>
    <property type="evidence" value="ECO:0007669"/>
    <property type="project" value="UniProtKB-SubCell"/>
</dbReference>
<dbReference type="OrthoDB" id="3272969at2"/>
<dbReference type="AlphaFoldDB" id="A0A3N0GU89"/>
<keyword evidence="11 15" id="KW-1133">Transmembrane helix</keyword>
<dbReference type="InterPro" id="IPR000014">
    <property type="entry name" value="PAS"/>
</dbReference>
<dbReference type="CDD" id="cd00082">
    <property type="entry name" value="HisKA"/>
    <property type="match status" value="1"/>
</dbReference>
<dbReference type="PANTHER" id="PTHR43711">
    <property type="entry name" value="TWO-COMPONENT HISTIDINE KINASE"/>
    <property type="match status" value="1"/>
</dbReference>
<keyword evidence="10" id="KW-0067">ATP-binding</keyword>
<evidence type="ECO:0000259" key="16">
    <source>
        <dbReference type="PROSITE" id="PS50109"/>
    </source>
</evidence>
<dbReference type="GO" id="GO:0000155">
    <property type="term" value="F:phosphorelay sensor kinase activity"/>
    <property type="evidence" value="ECO:0007669"/>
    <property type="project" value="InterPro"/>
</dbReference>
<dbReference type="Gene3D" id="1.10.287.130">
    <property type="match status" value="1"/>
</dbReference>
<feature type="domain" description="Histidine kinase" evidence="16">
    <location>
        <begin position="611"/>
        <end position="833"/>
    </location>
</feature>
<keyword evidence="7 15" id="KW-0812">Transmembrane</keyword>
<evidence type="ECO:0000256" key="6">
    <source>
        <dbReference type="ARBA" id="ARBA00022679"/>
    </source>
</evidence>
<dbReference type="CDD" id="cd16922">
    <property type="entry name" value="HATPase_EvgS-ArcB-TorS-like"/>
    <property type="match status" value="1"/>
</dbReference>
<dbReference type="InterPro" id="IPR004358">
    <property type="entry name" value="Sig_transdc_His_kin-like_C"/>
</dbReference>
<comment type="caution">
    <text evidence="19">The sequence shown here is derived from an EMBL/GenBank/DDBJ whole genome shotgun (WGS) entry which is preliminary data.</text>
</comment>
<dbReference type="Pfam" id="PF05231">
    <property type="entry name" value="MASE1"/>
    <property type="match status" value="1"/>
</dbReference>
<keyword evidence="4" id="KW-1003">Cell membrane</keyword>
<dbReference type="InterPro" id="IPR007895">
    <property type="entry name" value="MASE1"/>
</dbReference>
<keyword evidence="20" id="KW-1185">Reference proteome</keyword>
<dbReference type="InterPro" id="IPR001610">
    <property type="entry name" value="PAC"/>
</dbReference>
<sequence>MEASFARSRARRPSAPTGAPSAYSRTPTPDFRQNRPVVQGGEVAAWRRALVAGLVLATLAAGLVGIEISRATDHTASWWPAAGVGVVALFAAPRSWWPSLVAALYVANLLANVLGGHPWDASLGLALADVLEVVVVCWGTRRIIGRHLEGLTDLAWLVGVSLAGALVAAVGVAVCARLFLGGDFLRTVLVTTGSHWASVIVIAPTGLLPHRSVRRPRAAPVVLHALLLFGAILFAFGPSNDLAMAFAPLPLVIWAGVAFGSRVVVIEQVLMASAVTILTVRGYGPFVSDLHPAGSLASNLVTQLYLVCLVVTGLPLALAVRQQLLANVAVRSEQRRTEAVIDSSTTPIMVADVNGIMLLANPAVTRLTGFTPEDLLGHGFWERLLPPEQWEVTRRAFADPDRIPQRGETVIRTAAGGERVVSYSNGLYHSPDDGSLQYVLTMTDLTEERATQHLLQHLLRSATTVAIVGTDRTGRITVVNAGAEALLRIDARAATRHSFLDFLDPDQLTLRGVAAGVPIGFETLVHDVTEAESRTRDWTWVPPDGVPLVVSMTTSVIADGSDSPIGYLFVARDVTETRRNQELLREALQREQLAVDHLRALDDAKDDFVSTVSHELRTPLTSIIGSIELLEDGMAGELLPAQKQMIDVIERNAERLLSMANDLLTLASYESPSAPVTHLEPLDVRTVVQASHASVIGLLSSRDLKLSEDLPAEPVLVDGEAAYLERALTNLLSNAIKFTRDGGEITTTVSVDRDAERCRLSVSDTGVGIPEDEIQNVFQRFFRSSNVRADAIQGTGLGLSIVRSIVERHHGDIDVHSNPGQGTTFTITLPLASGVRTD</sequence>
<dbReference type="EMBL" id="RJSF01000019">
    <property type="protein sequence ID" value="RNM15989.1"/>
    <property type="molecule type" value="Genomic_DNA"/>
</dbReference>
<evidence type="ECO:0000256" key="1">
    <source>
        <dbReference type="ARBA" id="ARBA00000085"/>
    </source>
</evidence>
<dbReference type="InterPro" id="IPR000700">
    <property type="entry name" value="PAS-assoc_C"/>
</dbReference>
<feature type="transmembrane region" description="Helical" evidence="15">
    <location>
        <begin position="218"/>
        <end position="236"/>
    </location>
</feature>
<keyword evidence="5" id="KW-0597">Phosphoprotein</keyword>
<dbReference type="PANTHER" id="PTHR43711:SF1">
    <property type="entry name" value="HISTIDINE KINASE 1"/>
    <property type="match status" value="1"/>
</dbReference>
<dbReference type="Gene3D" id="3.30.450.20">
    <property type="entry name" value="PAS domain"/>
    <property type="match status" value="2"/>
</dbReference>
<organism evidence="19 20">
    <name type="scientific">Nocardioides pocheonensis</name>
    <dbReference type="NCBI Taxonomy" id="661485"/>
    <lineage>
        <taxon>Bacteria</taxon>
        <taxon>Bacillati</taxon>
        <taxon>Actinomycetota</taxon>
        <taxon>Actinomycetes</taxon>
        <taxon>Propionibacteriales</taxon>
        <taxon>Nocardioidaceae</taxon>
        <taxon>Nocardioides</taxon>
    </lineage>
</organism>
<feature type="domain" description="PAS" evidence="17">
    <location>
        <begin position="333"/>
        <end position="388"/>
    </location>
</feature>
<protein>
    <recommendedName>
        <fullName evidence="3">histidine kinase</fullName>
        <ecNumber evidence="3">2.7.13.3</ecNumber>
    </recommendedName>
</protein>
<dbReference type="InterPro" id="IPR036890">
    <property type="entry name" value="HATPase_C_sf"/>
</dbReference>
<dbReference type="SUPFAM" id="SSF47384">
    <property type="entry name" value="Homodimeric domain of signal transducing histidine kinase"/>
    <property type="match status" value="1"/>
</dbReference>
<dbReference type="FunFam" id="3.30.565.10:FF:000037">
    <property type="entry name" value="Hybrid sensor histidine kinase/response regulator"/>
    <property type="match status" value="1"/>
</dbReference>
<evidence type="ECO:0000256" key="12">
    <source>
        <dbReference type="ARBA" id="ARBA00023012"/>
    </source>
</evidence>
<feature type="transmembrane region" description="Helical" evidence="15">
    <location>
        <begin position="300"/>
        <end position="320"/>
    </location>
</feature>
<evidence type="ECO:0000313" key="19">
    <source>
        <dbReference type="EMBL" id="RNM15989.1"/>
    </source>
</evidence>
<keyword evidence="13 15" id="KW-0472">Membrane</keyword>
<gene>
    <name evidence="19" type="ORF">EFL26_07480</name>
</gene>
<comment type="catalytic activity">
    <reaction evidence="1">
        <text>ATP + protein L-histidine = ADP + protein N-phospho-L-histidine.</text>
        <dbReference type="EC" id="2.7.13.3"/>
    </reaction>
</comment>
<dbReference type="FunFam" id="1.10.287.130:FF:000001">
    <property type="entry name" value="Two-component sensor histidine kinase"/>
    <property type="match status" value="1"/>
</dbReference>
<evidence type="ECO:0000256" key="10">
    <source>
        <dbReference type="ARBA" id="ARBA00022840"/>
    </source>
</evidence>
<comment type="subcellular location">
    <subcellularLocation>
        <location evidence="2">Cell membrane</location>
        <topology evidence="2">Multi-pass membrane protein</topology>
    </subcellularLocation>
</comment>
<evidence type="ECO:0000256" key="8">
    <source>
        <dbReference type="ARBA" id="ARBA00022741"/>
    </source>
</evidence>
<dbReference type="Pfam" id="PF02518">
    <property type="entry name" value="HATPase_c"/>
    <property type="match status" value="1"/>
</dbReference>
<feature type="transmembrane region" description="Helical" evidence="15">
    <location>
        <begin position="78"/>
        <end position="97"/>
    </location>
</feature>
<feature type="transmembrane region" description="Helical" evidence="15">
    <location>
        <begin position="45"/>
        <end position="66"/>
    </location>
</feature>
<evidence type="ECO:0000256" key="13">
    <source>
        <dbReference type="ARBA" id="ARBA00023136"/>
    </source>
</evidence>
<keyword evidence="9" id="KW-0418">Kinase</keyword>
<evidence type="ECO:0000313" key="20">
    <source>
        <dbReference type="Proteomes" id="UP000279994"/>
    </source>
</evidence>
<dbReference type="Pfam" id="PF00989">
    <property type="entry name" value="PAS"/>
    <property type="match status" value="2"/>
</dbReference>
<dbReference type="SMART" id="SM00387">
    <property type="entry name" value="HATPase_c"/>
    <property type="match status" value="1"/>
</dbReference>
<keyword evidence="12" id="KW-0902">Two-component regulatory system</keyword>
<reference evidence="19 20" key="1">
    <citation type="submission" date="2018-11" db="EMBL/GenBank/DDBJ databases">
        <authorList>
            <person name="Li F."/>
        </authorList>
    </citation>
    <scope>NUCLEOTIDE SEQUENCE [LARGE SCALE GENOMIC DNA]</scope>
    <source>
        <strain evidence="19 20">Gsoil 818</strain>
    </source>
</reference>
<dbReference type="PRINTS" id="PR00344">
    <property type="entry name" value="BCTRLSENSOR"/>
</dbReference>
<evidence type="ECO:0000256" key="11">
    <source>
        <dbReference type="ARBA" id="ARBA00022989"/>
    </source>
</evidence>